<keyword evidence="1" id="KW-0472">Membrane</keyword>
<name>A0A811JWT8_9BILA</name>
<dbReference type="AlphaFoldDB" id="A0A811JWT8"/>
<feature type="transmembrane region" description="Helical" evidence="1">
    <location>
        <begin position="25"/>
        <end position="48"/>
    </location>
</feature>
<dbReference type="OrthoDB" id="5785376at2759"/>
<protein>
    <submittedName>
        <fullName evidence="2">Uncharacterized protein</fullName>
    </submittedName>
</protein>
<evidence type="ECO:0000313" key="3">
    <source>
        <dbReference type="Proteomes" id="UP000614601"/>
    </source>
</evidence>
<gene>
    <name evidence="2" type="ORF">BOKJ2_LOCUS2315</name>
</gene>
<comment type="caution">
    <text evidence="2">The sequence shown here is derived from an EMBL/GenBank/DDBJ whole genome shotgun (WGS) entry which is preliminary data.</text>
</comment>
<dbReference type="Proteomes" id="UP000614601">
    <property type="component" value="Unassembled WGS sequence"/>
</dbReference>
<dbReference type="Proteomes" id="UP000783686">
    <property type="component" value="Unassembled WGS sequence"/>
</dbReference>
<dbReference type="EMBL" id="CAJFDH010000001">
    <property type="protein sequence ID" value="CAD5207673.1"/>
    <property type="molecule type" value="Genomic_DNA"/>
</dbReference>
<sequence>MGKRQREHLLEVLTIKARRQKSCWFLIKVNLNIITLWIILNAGTFIYIRNQQDTLHRFTEEAELLKDSHIMSFEHCQFSHKYYSTPFDTSRCHDQCGTKAIAWRLRTLQMPFKRYEDVDLDDEKGFRRVNCHDSHKKCHPPPRKVPQCAGMAGTELEDHISYGERVLAPAISETDLAKALNKNVLASELVILCPLCRIQSDWFKVDGTKANYNESKINCLAKLLTIAPGWPRFAGYCDNTVSAIKPFEECNHFNDHIDTYRL</sequence>
<evidence type="ECO:0000256" key="1">
    <source>
        <dbReference type="SAM" id="Phobius"/>
    </source>
</evidence>
<keyword evidence="1" id="KW-1133">Transmembrane helix</keyword>
<evidence type="ECO:0000313" key="2">
    <source>
        <dbReference type="EMBL" id="CAD5207673.1"/>
    </source>
</evidence>
<keyword evidence="1" id="KW-0812">Transmembrane</keyword>
<keyword evidence="3" id="KW-1185">Reference proteome</keyword>
<organism evidence="2 3">
    <name type="scientific">Bursaphelenchus okinawaensis</name>
    <dbReference type="NCBI Taxonomy" id="465554"/>
    <lineage>
        <taxon>Eukaryota</taxon>
        <taxon>Metazoa</taxon>
        <taxon>Ecdysozoa</taxon>
        <taxon>Nematoda</taxon>
        <taxon>Chromadorea</taxon>
        <taxon>Rhabditida</taxon>
        <taxon>Tylenchina</taxon>
        <taxon>Tylenchomorpha</taxon>
        <taxon>Aphelenchoidea</taxon>
        <taxon>Aphelenchoididae</taxon>
        <taxon>Bursaphelenchus</taxon>
    </lineage>
</organism>
<dbReference type="EMBL" id="CAJFCW020000001">
    <property type="protein sequence ID" value="CAG9086408.1"/>
    <property type="molecule type" value="Genomic_DNA"/>
</dbReference>
<reference evidence="2" key="1">
    <citation type="submission" date="2020-09" db="EMBL/GenBank/DDBJ databases">
        <authorList>
            <person name="Kikuchi T."/>
        </authorList>
    </citation>
    <scope>NUCLEOTIDE SEQUENCE</scope>
    <source>
        <strain evidence="2">SH1</strain>
    </source>
</reference>
<proteinExistence type="predicted"/>
<accession>A0A811JWT8</accession>